<accession>E6QPD0</accession>
<sequence>MNDATFNRVNRGSARRAIAAIALLALVGCGGGGSPVTPAAAGTTAKVHAQVVIAFPAPTSPSSSARSPKYISPSTNGATISVYPAGNDVTPVFQQSDDLSSGSSLCSGSPRSCTIPMEVSPGNYDFVLSMYDAAPVSGVIPASAKELSTEKITATISPNGLNIITFKLQGIVVGAPTLTCSPTPCGALNYWALPADGTQHIFPIAVTATDADGNAITGSNPYTSPISVSLTESGGSGHTVLTVNGVSEGTSATLTSPADQLALVYDGGGAPGYTTTTNVAGTSLTMSPMYVVPNAAITEGLLTDTHTASVTEAGAPVSEAYTTSTTCGSQVSANASGSGASATLTMNSSVPGGTHTSCAVTVKDSLASAAMTIPFNFTVPGPITAGTPTFATGGSGTCGTGLNFTGTGQTAVMTLSDPGYSGTISSSSGATATATVSVSGTTATVTAGGTAGNTTVTFTDTAGNSLTCSNVSVTLTSGSAS</sequence>
<dbReference type="AlphaFoldDB" id="E6QPD0"/>
<dbReference type="EMBL" id="CABQ01000319">
    <property type="protein sequence ID" value="CBI09101.1"/>
    <property type="molecule type" value="Genomic_DNA"/>
</dbReference>
<evidence type="ECO:0000313" key="1">
    <source>
        <dbReference type="EMBL" id="CBI09101.1"/>
    </source>
</evidence>
<comment type="caution">
    <text evidence="1">The sequence shown here is derived from an EMBL/GenBank/DDBJ whole genome shotgun (WGS) entry which is preliminary data.</text>
</comment>
<proteinExistence type="predicted"/>
<protein>
    <submittedName>
        <fullName evidence="1">Uncharacterized protein</fullName>
    </submittedName>
</protein>
<name>E6QPD0_9ZZZZ</name>
<reference evidence="1" key="1">
    <citation type="submission" date="2009-10" db="EMBL/GenBank/DDBJ databases">
        <title>Diversity of trophic interactions inside an arsenic-rich microbial ecosystem.</title>
        <authorList>
            <person name="Bertin P.N."/>
            <person name="Heinrich-Salmeron A."/>
            <person name="Pelletier E."/>
            <person name="Goulhen-Chollet F."/>
            <person name="Arsene-Ploetze F."/>
            <person name="Gallien S."/>
            <person name="Calteau A."/>
            <person name="Vallenet D."/>
            <person name="Casiot C."/>
            <person name="Chane-Woon-Ming B."/>
            <person name="Giloteaux L."/>
            <person name="Barakat M."/>
            <person name="Bonnefoy V."/>
            <person name="Bruneel O."/>
            <person name="Chandler M."/>
            <person name="Cleiss J."/>
            <person name="Duran R."/>
            <person name="Elbaz-Poulichet F."/>
            <person name="Fonknechten N."/>
            <person name="Lauga B."/>
            <person name="Mornico D."/>
            <person name="Ortet P."/>
            <person name="Schaeffer C."/>
            <person name="Siguier P."/>
            <person name="Alexander Thil Smith A."/>
            <person name="Van Dorsselaer A."/>
            <person name="Weissenbach J."/>
            <person name="Medigue C."/>
            <person name="Le Paslier D."/>
        </authorList>
    </citation>
    <scope>NUCLEOTIDE SEQUENCE</scope>
</reference>
<organism evidence="1">
    <name type="scientific">mine drainage metagenome</name>
    <dbReference type="NCBI Taxonomy" id="410659"/>
    <lineage>
        <taxon>unclassified sequences</taxon>
        <taxon>metagenomes</taxon>
        <taxon>ecological metagenomes</taxon>
    </lineage>
</organism>
<gene>
    <name evidence="1" type="ORF">CARN6_2653</name>
</gene>